<dbReference type="KEGG" id="puo:RZN69_09470"/>
<sequence>MNIPFFKPKPFEPSFPIIPLLEREEDVLQILEAHGETKRKEPDNSDRTISQETITSESEHTRISVGIFNGKVRYTSYLTEHYDESEKKRGAKLAYFLQLHGGIEEFEEPWDNGYTIFWRNKKKKILIVFGLHCGPVRIIDENPENWKV</sequence>
<dbReference type="RefSeq" id="WP_317835866.1">
    <property type="nucleotide sequence ID" value="NZ_CP136920.1"/>
</dbReference>
<dbReference type="EMBL" id="CP136920">
    <property type="protein sequence ID" value="WOO43318.1"/>
    <property type="molecule type" value="Genomic_DNA"/>
</dbReference>
<reference evidence="2 3" key="1">
    <citation type="submission" date="2023-10" db="EMBL/GenBank/DDBJ databases">
        <title>Rubellicoccus peritrichatus gen. nov., sp. nov., isolated from an algae of coral reef tank.</title>
        <authorList>
            <person name="Luo J."/>
        </authorList>
    </citation>
    <scope>NUCLEOTIDE SEQUENCE [LARGE SCALE GENOMIC DNA]</scope>
    <source>
        <strain evidence="2 3">CR14</strain>
    </source>
</reference>
<feature type="compositionally biased region" description="Basic and acidic residues" evidence="1">
    <location>
        <begin position="34"/>
        <end position="46"/>
    </location>
</feature>
<evidence type="ECO:0000313" key="2">
    <source>
        <dbReference type="EMBL" id="WOO43318.1"/>
    </source>
</evidence>
<feature type="region of interest" description="Disordered" evidence="1">
    <location>
        <begin position="34"/>
        <end position="57"/>
    </location>
</feature>
<name>A0AAQ3LGB6_9BACT</name>
<dbReference type="Proteomes" id="UP001304300">
    <property type="component" value="Chromosome"/>
</dbReference>
<accession>A0AAQ3LGB6</accession>
<feature type="compositionally biased region" description="Polar residues" evidence="1">
    <location>
        <begin position="47"/>
        <end position="56"/>
    </location>
</feature>
<evidence type="ECO:0000313" key="3">
    <source>
        <dbReference type="Proteomes" id="UP001304300"/>
    </source>
</evidence>
<proteinExistence type="predicted"/>
<evidence type="ECO:0000256" key="1">
    <source>
        <dbReference type="SAM" id="MobiDB-lite"/>
    </source>
</evidence>
<keyword evidence="3" id="KW-1185">Reference proteome</keyword>
<dbReference type="AlphaFoldDB" id="A0AAQ3LGB6"/>
<gene>
    <name evidence="2" type="ORF">RZN69_09470</name>
</gene>
<protein>
    <submittedName>
        <fullName evidence="2">Uncharacterized protein</fullName>
    </submittedName>
</protein>
<organism evidence="2 3">
    <name type="scientific">Rubellicoccus peritrichatus</name>
    <dbReference type="NCBI Taxonomy" id="3080537"/>
    <lineage>
        <taxon>Bacteria</taxon>
        <taxon>Pseudomonadati</taxon>
        <taxon>Verrucomicrobiota</taxon>
        <taxon>Opitutia</taxon>
        <taxon>Puniceicoccales</taxon>
        <taxon>Cerasicoccaceae</taxon>
        <taxon>Rubellicoccus</taxon>
    </lineage>
</organism>